<dbReference type="GO" id="GO:0006635">
    <property type="term" value="P:fatty acid beta-oxidation"/>
    <property type="evidence" value="ECO:0007669"/>
    <property type="project" value="TreeGrafter"/>
</dbReference>
<dbReference type="OrthoDB" id="3567227at2"/>
<dbReference type="InterPro" id="IPR001753">
    <property type="entry name" value="Enoyl-CoA_hydra/iso"/>
</dbReference>
<keyword evidence="2" id="KW-1185">Reference proteome</keyword>
<dbReference type="HOGENOM" id="CLU_009834_3_2_11"/>
<dbReference type="PANTHER" id="PTHR11941:SF75">
    <property type="entry name" value="ENOYL-COA HYDRATASE_ISOMERASE FAMILY PROTEIN"/>
    <property type="match status" value="1"/>
</dbReference>
<dbReference type="SUPFAM" id="SSF52096">
    <property type="entry name" value="ClpP/crotonase"/>
    <property type="match status" value="1"/>
</dbReference>
<name>E5XNE7_SEGRC</name>
<dbReference type="eggNOG" id="COG1024">
    <property type="taxonomic scope" value="Bacteria"/>
</dbReference>
<reference evidence="1 2" key="1">
    <citation type="journal article" date="2011" name="Stand. Genomic Sci.">
        <title>High quality draft genome sequence of Segniliparus rugosus CDC 945(T)= (ATCC BAA-974(T)).</title>
        <authorList>
            <person name="Earl A.M."/>
            <person name="Desjardins C.A."/>
            <person name="Fitzgerald M.G."/>
            <person name="Arachchi H.M."/>
            <person name="Zeng Q."/>
            <person name="Mehta T."/>
            <person name="Griggs A."/>
            <person name="Birren B.W."/>
            <person name="Toney N.C."/>
            <person name="Carr J."/>
            <person name="Posey J."/>
            <person name="Butler W.R."/>
        </authorList>
    </citation>
    <scope>NUCLEOTIDE SEQUENCE [LARGE SCALE GENOMIC DNA]</scope>
    <source>
        <strain evidence="2">ATCC BAA-974 / DSM 45345 / CCUG 50838 / CIP 108380 / JCM 13579 / CDC 945</strain>
    </source>
</reference>
<dbReference type="Proteomes" id="UP000004816">
    <property type="component" value="Unassembled WGS sequence"/>
</dbReference>
<sequence length="230" mass="23535">MPYLRQDGDVAILYLGGEGVELDPDNPENRFTADWLRAVGSLLDEVEAAGDPEGSGALVVTATGKFFSNGLDVAALSGDAAGYLSSVHGLYARLLAFPMRTVAAVNGHAFGAGAMLASAADHQVMRADRGFYCLPEVAIGLPFTPGMRGLLRGKLPAQTALEAMTTGRRYGGQDALAAGIVQAVASEEDLLGLAVASAAEFAGTRGKTLAAIKSGLHEAALAALAVEAAF</sequence>
<proteinExistence type="predicted"/>
<dbReference type="PANTHER" id="PTHR11941">
    <property type="entry name" value="ENOYL-COA HYDRATASE-RELATED"/>
    <property type="match status" value="1"/>
</dbReference>
<dbReference type="InterPro" id="IPR029045">
    <property type="entry name" value="ClpP/crotonase-like_dom_sf"/>
</dbReference>
<dbReference type="Pfam" id="PF00378">
    <property type="entry name" value="ECH_1"/>
    <property type="match status" value="1"/>
</dbReference>
<dbReference type="EMBL" id="ACZI02000003">
    <property type="protein sequence ID" value="EFV14156.1"/>
    <property type="molecule type" value="Genomic_DNA"/>
</dbReference>
<dbReference type="AlphaFoldDB" id="E5XNE7"/>
<evidence type="ECO:0000313" key="1">
    <source>
        <dbReference type="EMBL" id="EFV14156.1"/>
    </source>
</evidence>
<comment type="caution">
    <text evidence="1">The sequence shown here is derived from an EMBL/GenBank/DDBJ whole genome shotgun (WGS) entry which is preliminary data.</text>
</comment>
<evidence type="ECO:0008006" key="3">
    <source>
        <dbReference type="Google" id="ProtNLM"/>
    </source>
</evidence>
<dbReference type="STRING" id="679197.HMPREF9336_01073"/>
<dbReference type="CDD" id="cd06558">
    <property type="entry name" value="crotonase-like"/>
    <property type="match status" value="1"/>
</dbReference>
<organism evidence="1 2">
    <name type="scientific">Segniliparus rugosus (strain ATCC BAA-974 / DSM 45345 / CCUG 50838 / CIP 108380 / JCM 13579 / CDC 945)</name>
    <dbReference type="NCBI Taxonomy" id="679197"/>
    <lineage>
        <taxon>Bacteria</taxon>
        <taxon>Bacillati</taxon>
        <taxon>Actinomycetota</taxon>
        <taxon>Actinomycetes</taxon>
        <taxon>Mycobacteriales</taxon>
        <taxon>Segniliparaceae</taxon>
        <taxon>Segniliparus</taxon>
    </lineage>
</organism>
<dbReference type="GO" id="GO:0004165">
    <property type="term" value="F:delta(3)-delta(2)-enoyl-CoA isomerase activity"/>
    <property type="evidence" value="ECO:0007669"/>
    <property type="project" value="TreeGrafter"/>
</dbReference>
<evidence type="ECO:0000313" key="2">
    <source>
        <dbReference type="Proteomes" id="UP000004816"/>
    </source>
</evidence>
<accession>E5XNE7</accession>
<dbReference type="Gene3D" id="3.90.226.10">
    <property type="entry name" value="2-enoyl-CoA Hydratase, Chain A, domain 1"/>
    <property type="match status" value="1"/>
</dbReference>
<gene>
    <name evidence="1" type="ORF">HMPREF9336_01073</name>
</gene>
<dbReference type="RefSeq" id="WP_007468570.1">
    <property type="nucleotide sequence ID" value="NZ_KI391954.1"/>
</dbReference>
<protein>
    <recommendedName>
        <fullName evidence="3">Enoyl-CoA hydratase</fullName>
    </recommendedName>
</protein>